<protein>
    <recommendedName>
        <fullName evidence="4">Lipoxygenase domain-containing protein</fullName>
    </recommendedName>
</protein>
<reference evidence="5" key="2">
    <citation type="submission" date="2018-10" db="UniProtKB">
        <authorList>
            <consortium name="EnsemblPlants"/>
        </authorList>
    </citation>
    <scope>IDENTIFICATION</scope>
</reference>
<name>A0A3B6R7A2_WHEAT</name>
<evidence type="ECO:0000256" key="2">
    <source>
        <dbReference type="ARBA" id="ARBA00022964"/>
    </source>
</evidence>
<evidence type="ECO:0000256" key="3">
    <source>
        <dbReference type="ARBA" id="ARBA00023002"/>
    </source>
</evidence>
<dbReference type="Gene3D" id="3.10.450.60">
    <property type="match status" value="1"/>
</dbReference>
<dbReference type="GO" id="GO:0046872">
    <property type="term" value="F:metal ion binding"/>
    <property type="evidence" value="ECO:0007669"/>
    <property type="project" value="UniProtKB-KW"/>
</dbReference>
<dbReference type="Gramene" id="TraesCS7A03G0074100.2">
    <property type="protein sequence ID" value="TraesCS7A03G0074100.2.CDS"/>
    <property type="gene ID" value="TraesCS7A03G0074100"/>
</dbReference>
<dbReference type="GO" id="GO:0016702">
    <property type="term" value="F:oxidoreductase activity, acting on single donors with incorporation of molecular oxygen, incorporation of two atoms of oxygen"/>
    <property type="evidence" value="ECO:0007669"/>
    <property type="project" value="InterPro"/>
</dbReference>
<dbReference type="SUPFAM" id="SSF48484">
    <property type="entry name" value="Lipoxigenase"/>
    <property type="match status" value="1"/>
</dbReference>
<proteinExistence type="predicted"/>
<dbReference type="PANTHER" id="PTHR11771">
    <property type="entry name" value="LIPOXYGENASE"/>
    <property type="match status" value="1"/>
</dbReference>
<dbReference type="EnsemblPlants" id="TraesCS7A02G034900.2">
    <property type="protein sequence ID" value="TraesCS7A02G034900.2"/>
    <property type="gene ID" value="TraesCS7A02G034900"/>
</dbReference>
<reference evidence="5" key="1">
    <citation type="submission" date="2018-08" db="EMBL/GenBank/DDBJ databases">
        <authorList>
            <person name="Rossello M."/>
        </authorList>
    </citation>
    <scope>NUCLEOTIDE SEQUENCE [LARGE SCALE GENOMIC DNA]</scope>
    <source>
        <strain evidence="5">cv. Chinese Spring</strain>
    </source>
</reference>
<dbReference type="InterPro" id="IPR013819">
    <property type="entry name" value="LipOase_C"/>
</dbReference>
<organism evidence="5">
    <name type="scientific">Triticum aestivum</name>
    <name type="common">Wheat</name>
    <dbReference type="NCBI Taxonomy" id="4565"/>
    <lineage>
        <taxon>Eukaryota</taxon>
        <taxon>Viridiplantae</taxon>
        <taxon>Streptophyta</taxon>
        <taxon>Embryophyta</taxon>
        <taxon>Tracheophyta</taxon>
        <taxon>Spermatophyta</taxon>
        <taxon>Magnoliopsida</taxon>
        <taxon>Liliopsida</taxon>
        <taxon>Poales</taxon>
        <taxon>Poaceae</taxon>
        <taxon>BOP clade</taxon>
        <taxon>Pooideae</taxon>
        <taxon>Triticodae</taxon>
        <taxon>Triticeae</taxon>
        <taxon>Triticinae</taxon>
        <taxon>Triticum</taxon>
    </lineage>
</organism>
<evidence type="ECO:0000256" key="1">
    <source>
        <dbReference type="ARBA" id="ARBA00022723"/>
    </source>
</evidence>
<evidence type="ECO:0000259" key="4">
    <source>
        <dbReference type="PROSITE" id="PS51393"/>
    </source>
</evidence>
<dbReference type="InterPro" id="IPR036226">
    <property type="entry name" value="LipOase_C_sf"/>
</dbReference>
<feature type="domain" description="Lipoxygenase" evidence="4">
    <location>
        <begin position="1"/>
        <end position="47"/>
    </location>
</feature>
<dbReference type="Gramene" id="TraesCS7A02G034900.2">
    <property type="protein sequence ID" value="TraesCS7A02G034900.2"/>
    <property type="gene ID" value="TraesCS7A02G034900"/>
</dbReference>
<accession>A0A3B6R7A2</accession>
<keyword evidence="3" id="KW-0560">Oxidoreductase</keyword>
<keyword evidence="1" id="KW-0479">Metal-binding</keyword>
<sequence length="134" mass="14320">MLYGSRTFFFLTEDGTLQPIAIELTRPESPSKPQWREIFTPGRDGSVAVAARQDPSEPDAPHLPAAAPALPLHHGELEINALGRGMLISADGIIESAFSPTSTAWSSAQWLTTSSGSSTRRLARGSHPEVTLIG</sequence>
<dbReference type="InterPro" id="IPR000907">
    <property type="entry name" value="LipOase"/>
</dbReference>
<dbReference type="OrthoDB" id="772496at2759"/>
<dbReference type="Pfam" id="PF00305">
    <property type="entry name" value="Lipoxygenase"/>
    <property type="match status" value="1"/>
</dbReference>
<dbReference type="Proteomes" id="UP000019116">
    <property type="component" value="Chromosome 7A"/>
</dbReference>
<dbReference type="PROSITE" id="PS51393">
    <property type="entry name" value="LIPOXYGENASE_3"/>
    <property type="match status" value="1"/>
</dbReference>
<dbReference type="AlphaFoldDB" id="A0A3B6R7A2"/>
<evidence type="ECO:0000313" key="6">
    <source>
        <dbReference type="Proteomes" id="UP000019116"/>
    </source>
</evidence>
<keyword evidence="6" id="KW-1185">Reference proteome</keyword>
<keyword evidence="2" id="KW-0223">Dioxygenase</keyword>
<dbReference type="GO" id="GO:0034440">
    <property type="term" value="P:lipid oxidation"/>
    <property type="evidence" value="ECO:0007669"/>
    <property type="project" value="InterPro"/>
</dbReference>
<evidence type="ECO:0000313" key="5">
    <source>
        <dbReference type="EnsemblPlants" id="TraesCS7A02G034900.2"/>
    </source>
</evidence>